<gene>
    <name evidence="1" type="ORF">E2C01_011078</name>
</gene>
<protein>
    <submittedName>
        <fullName evidence="1">Uncharacterized protein</fullName>
    </submittedName>
</protein>
<evidence type="ECO:0000313" key="2">
    <source>
        <dbReference type="Proteomes" id="UP000324222"/>
    </source>
</evidence>
<evidence type="ECO:0000313" key="1">
    <source>
        <dbReference type="EMBL" id="MPC18200.1"/>
    </source>
</evidence>
<organism evidence="1 2">
    <name type="scientific">Portunus trituberculatus</name>
    <name type="common">Swimming crab</name>
    <name type="synonym">Neptunus trituberculatus</name>
    <dbReference type="NCBI Taxonomy" id="210409"/>
    <lineage>
        <taxon>Eukaryota</taxon>
        <taxon>Metazoa</taxon>
        <taxon>Ecdysozoa</taxon>
        <taxon>Arthropoda</taxon>
        <taxon>Crustacea</taxon>
        <taxon>Multicrustacea</taxon>
        <taxon>Malacostraca</taxon>
        <taxon>Eumalacostraca</taxon>
        <taxon>Eucarida</taxon>
        <taxon>Decapoda</taxon>
        <taxon>Pleocyemata</taxon>
        <taxon>Brachyura</taxon>
        <taxon>Eubrachyura</taxon>
        <taxon>Portunoidea</taxon>
        <taxon>Portunidae</taxon>
        <taxon>Portuninae</taxon>
        <taxon>Portunus</taxon>
    </lineage>
</organism>
<keyword evidence="2" id="KW-1185">Reference proteome</keyword>
<name>A0A5B7DA52_PORTR</name>
<accession>A0A5B7DA52</accession>
<comment type="caution">
    <text evidence="1">The sequence shown here is derived from an EMBL/GenBank/DDBJ whole genome shotgun (WGS) entry which is preliminary data.</text>
</comment>
<dbReference type="Proteomes" id="UP000324222">
    <property type="component" value="Unassembled WGS sequence"/>
</dbReference>
<reference evidence="1 2" key="1">
    <citation type="submission" date="2019-05" db="EMBL/GenBank/DDBJ databases">
        <title>Another draft genome of Portunus trituberculatus and its Hox gene families provides insights of decapod evolution.</title>
        <authorList>
            <person name="Jeong J.-H."/>
            <person name="Song I."/>
            <person name="Kim S."/>
            <person name="Choi T."/>
            <person name="Kim D."/>
            <person name="Ryu S."/>
            <person name="Kim W."/>
        </authorList>
    </citation>
    <scope>NUCLEOTIDE SEQUENCE [LARGE SCALE GENOMIC DNA]</scope>
    <source>
        <tissue evidence="1">Muscle</tissue>
    </source>
</reference>
<dbReference type="EMBL" id="VSRR010000657">
    <property type="protein sequence ID" value="MPC18200.1"/>
    <property type="molecule type" value="Genomic_DNA"/>
</dbReference>
<dbReference type="AlphaFoldDB" id="A0A5B7DA52"/>
<sequence length="71" mass="8127">MTHRWATSQLWIVTDDPPVGRITEVHISTYPDIRESYTEISYSIQERKYTILAESSRDAICASSDVSRVPP</sequence>
<proteinExistence type="predicted"/>